<evidence type="ECO:0008006" key="4">
    <source>
        <dbReference type="Google" id="ProtNLM"/>
    </source>
</evidence>
<proteinExistence type="predicted"/>
<accession>A0ABU3LWB9</accession>
<evidence type="ECO:0000313" key="3">
    <source>
        <dbReference type="Proteomes" id="UP001257948"/>
    </source>
</evidence>
<dbReference type="EMBL" id="JAVTLL010000015">
    <property type="protein sequence ID" value="MDT7843540.1"/>
    <property type="molecule type" value="Genomic_DNA"/>
</dbReference>
<protein>
    <recommendedName>
        <fullName evidence="4">DUF4381 domain-containing protein</fullName>
    </recommendedName>
</protein>
<sequence>MMPGLSSFSSAEAGEAASGGFSSTWTWSVVVALAALLVGAWFKINHRRRDQITKWYQPGYDAAGQARLLRDRLSLTTAVEGVTPELRELVDVISKLKLAEQRSPEVPFGVIVAELHGYSESLLPPDHAAKLAVDPSLLDTYLGLARMQGIRLESARTAIIAVQRMIEKRTRK</sequence>
<comment type="caution">
    <text evidence="2">The sequence shown here is derived from an EMBL/GenBank/DDBJ whole genome shotgun (WGS) entry which is preliminary data.</text>
</comment>
<keyword evidence="1" id="KW-1133">Transmembrane helix</keyword>
<dbReference type="Proteomes" id="UP001257948">
    <property type="component" value="Unassembled WGS sequence"/>
</dbReference>
<feature type="transmembrane region" description="Helical" evidence="1">
    <location>
        <begin position="26"/>
        <end position="44"/>
    </location>
</feature>
<keyword evidence="1" id="KW-0812">Transmembrane</keyword>
<name>A0ABU3LWB9_9ACTN</name>
<organism evidence="2 3">
    <name type="scientific">Streptomyces justiciae</name>
    <dbReference type="NCBI Taxonomy" id="2780140"/>
    <lineage>
        <taxon>Bacteria</taxon>
        <taxon>Bacillati</taxon>
        <taxon>Actinomycetota</taxon>
        <taxon>Actinomycetes</taxon>
        <taxon>Kitasatosporales</taxon>
        <taxon>Streptomycetaceae</taxon>
        <taxon>Streptomyces</taxon>
    </lineage>
</organism>
<evidence type="ECO:0000313" key="2">
    <source>
        <dbReference type="EMBL" id="MDT7843540.1"/>
    </source>
</evidence>
<keyword evidence="3" id="KW-1185">Reference proteome</keyword>
<evidence type="ECO:0000256" key="1">
    <source>
        <dbReference type="SAM" id="Phobius"/>
    </source>
</evidence>
<gene>
    <name evidence="2" type="ORF">RQC66_22710</name>
</gene>
<dbReference type="RefSeq" id="WP_314203070.1">
    <property type="nucleotide sequence ID" value="NZ_JAVTLL010000015.1"/>
</dbReference>
<keyword evidence="1" id="KW-0472">Membrane</keyword>
<reference evidence="3" key="1">
    <citation type="submission" date="2023-07" db="EMBL/GenBank/DDBJ databases">
        <title>Draft genome sequence of the endophytic actinobacterium Streptomyces justiciae WPN32, a potential antibiotic producer.</title>
        <authorList>
            <person name="Yasawong M."/>
            <person name="Pana W."/>
            <person name="Ganta P."/>
            <person name="Santapan N."/>
            <person name="Songngamsuk T."/>
            <person name="Phatcharaharikarn M."/>
            <person name="Kerdtoob S."/>
            <person name="Nantapong N."/>
        </authorList>
    </citation>
    <scope>NUCLEOTIDE SEQUENCE [LARGE SCALE GENOMIC DNA]</scope>
    <source>
        <strain evidence="3">WPN32</strain>
    </source>
</reference>